<gene>
    <name evidence="1" type="ORF">BXU00_01010</name>
</gene>
<dbReference type="Gene3D" id="3.40.50.150">
    <property type="entry name" value="Vaccinia Virus protein VP39"/>
    <property type="match status" value="1"/>
</dbReference>
<dbReference type="PANTHER" id="PTHR43861">
    <property type="entry name" value="TRANS-ACONITATE 2-METHYLTRANSFERASE-RELATED"/>
    <property type="match status" value="1"/>
</dbReference>
<reference evidence="1 2" key="1">
    <citation type="journal article" date="2018" name="Syst. Appl. Microbiol.">
        <title>A new symbiotic nanoarchaeote (Candidatus Nanoclepta minutus) and its host (Zestosphaera tikiterensis gen. nov., sp. nov.) from a New Zealand hot spring.</title>
        <authorList>
            <person name="St John E."/>
            <person name="Liu Y."/>
            <person name="Podar M."/>
            <person name="Stott M.B."/>
            <person name="Meneghin J."/>
            <person name="Chen Z."/>
            <person name="Lagutin K."/>
            <person name="Mitchell K."/>
            <person name="Reysenbach A.L."/>
        </authorList>
    </citation>
    <scope>NUCLEOTIDE SEQUENCE [LARGE SCALE GENOMIC DNA]</scope>
    <source>
        <strain evidence="1">NZ3</strain>
    </source>
</reference>
<sequence>MDNNEYDERVVDYYNNLSDVYDELYGEEQNKKIRIIEEIYNRLFGSKVFEKGLDYGCGTGISSIFLSKISKEVYIYDISEKMIEIAKNKVKNAIPVKINDLGNYLGFFDVVLSVTVLQDSKDPEKDLELIFKLLKEEGLLILSVLKKKGLAFWKPLIKKYFNIIWFYEEDKDFIFFLIKKIKL</sequence>
<dbReference type="AlphaFoldDB" id="A0A397WNK9"/>
<comment type="caution">
    <text evidence="1">The sequence shown here is derived from an EMBL/GenBank/DDBJ whole genome shotgun (WGS) entry which is preliminary data.</text>
</comment>
<organism evidence="1 2">
    <name type="scientific">Candidatus Nanoclepta minutus</name>
    <dbReference type="NCBI Taxonomy" id="1940235"/>
    <lineage>
        <taxon>Archaea</taxon>
        <taxon>Nanobdellota</taxon>
        <taxon>Candidatus Nanoclepta</taxon>
    </lineage>
</organism>
<dbReference type="EMBL" id="MWMI01000001">
    <property type="protein sequence ID" value="RIB35665.1"/>
    <property type="molecule type" value="Genomic_DNA"/>
</dbReference>
<dbReference type="SUPFAM" id="SSF53335">
    <property type="entry name" value="S-adenosyl-L-methionine-dependent methyltransferases"/>
    <property type="match status" value="1"/>
</dbReference>
<evidence type="ECO:0000313" key="1">
    <source>
        <dbReference type="EMBL" id="RIB35665.1"/>
    </source>
</evidence>
<name>A0A397WNK9_9ARCH</name>
<dbReference type="InterPro" id="IPR029063">
    <property type="entry name" value="SAM-dependent_MTases_sf"/>
</dbReference>
<dbReference type="Pfam" id="PF13489">
    <property type="entry name" value="Methyltransf_23"/>
    <property type="match status" value="1"/>
</dbReference>
<dbReference type="CDD" id="cd02440">
    <property type="entry name" value="AdoMet_MTases"/>
    <property type="match status" value="1"/>
</dbReference>
<dbReference type="Proteomes" id="UP000266622">
    <property type="component" value="Unassembled WGS sequence"/>
</dbReference>
<protein>
    <recommendedName>
        <fullName evidence="3">Methyltransferase type 11 domain-containing protein</fullName>
    </recommendedName>
</protein>
<evidence type="ECO:0000313" key="2">
    <source>
        <dbReference type="Proteomes" id="UP000266622"/>
    </source>
</evidence>
<evidence type="ECO:0008006" key="3">
    <source>
        <dbReference type="Google" id="ProtNLM"/>
    </source>
</evidence>
<dbReference type="PANTHER" id="PTHR43861:SF6">
    <property type="entry name" value="METHYLTRANSFERASE TYPE 11"/>
    <property type="match status" value="1"/>
</dbReference>
<accession>A0A397WNK9</accession>
<proteinExistence type="predicted"/>